<dbReference type="Pfam" id="PF01935">
    <property type="entry name" value="DUF87"/>
    <property type="match status" value="1"/>
</dbReference>
<accession>A0A9D2Q4W9</accession>
<protein>
    <submittedName>
        <fullName evidence="2">Type IV secretory system conjugative DNA transfer family protein</fullName>
    </submittedName>
</protein>
<dbReference type="EMBL" id="DWWA01000047">
    <property type="protein sequence ID" value="HJC72914.1"/>
    <property type="molecule type" value="Genomic_DNA"/>
</dbReference>
<dbReference type="Gene3D" id="3.40.50.300">
    <property type="entry name" value="P-loop containing nucleotide triphosphate hydrolases"/>
    <property type="match status" value="1"/>
</dbReference>
<evidence type="ECO:0000313" key="3">
    <source>
        <dbReference type="Proteomes" id="UP000823918"/>
    </source>
</evidence>
<reference evidence="2" key="1">
    <citation type="journal article" date="2021" name="PeerJ">
        <title>Extensive microbial diversity within the chicken gut microbiome revealed by metagenomics and culture.</title>
        <authorList>
            <person name="Gilroy R."/>
            <person name="Ravi A."/>
            <person name="Getino M."/>
            <person name="Pursley I."/>
            <person name="Horton D.L."/>
            <person name="Alikhan N.F."/>
            <person name="Baker D."/>
            <person name="Gharbi K."/>
            <person name="Hall N."/>
            <person name="Watson M."/>
            <person name="Adriaenssens E.M."/>
            <person name="Foster-Nyarko E."/>
            <person name="Jarju S."/>
            <person name="Secka A."/>
            <person name="Antonio M."/>
            <person name="Oren A."/>
            <person name="Chaudhuri R.R."/>
            <person name="La Ragione R."/>
            <person name="Hildebrand F."/>
            <person name="Pallen M.J."/>
        </authorList>
    </citation>
    <scope>NUCLEOTIDE SEQUENCE</scope>
    <source>
        <strain evidence="2">5933</strain>
    </source>
</reference>
<sequence length="241" mass="27488">MSVTLEKGIPIASTSMMSFNGSPNHILYYPRSHPHSLIVGRTGSGKSYAARYWMYQFLNCYPNAKLYLLDFKNEFNFPQLPRYYTNFDCVQGMKSFVKEMGERQESHNVDKPPILLYIDELSALLTFLEKKDAETFRHGISLAYMVSRAQNMFTLTGMQRADASNWVAGARDNISFVMLLGEFSKEGCEMFSLKKENMGACPYPGMGHILINGNSNSLLKIKIPFLRDTQKIDRRIIEALS</sequence>
<feature type="domain" description="Helicase HerA central" evidence="1">
    <location>
        <begin position="35"/>
        <end position="134"/>
    </location>
</feature>
<evidence type="ECO:0000313" key="2">
    <source>
        <dbReference type="EMBL" id="HJC72914.1"/>
    </source>
</evidence>
<gene>
    <name evidence="2" type="ORF">H9698_09010</name>
</gene>
<dbReference type="InterPro" id="IPR027417">
    <property type="entry name" value="P-loop_NTPase"/>
</dbReference>
<comment type="caution">
    <text evidence="2">The sequence shown here is derived from an EMBL/GenBank/DDBJ whole genome shotgun (WGS) entry which is preliminary data.</text>
</comment>
<reference evidence="2" key="2">
    <citation type="submission" date="2021-04" db="EMBL/GenBank/DDBJ databases">
        <authorList>
            <person name="Gilroy R."/>
        </authorList>
    </citation>
    <scope>NUCLEOTIDE SEQUENCE</scope>
    <source>
        <strain evidence="2">5933</strain>
    </source>
</reference>
<dbReference type="AlphaFoldDB" id="A0A9D2Q4W9"/>
<evidence type="ECO:0000259" key="1">
    <source>
        <dbReference type="Pfam" id="PF01935"/>
    </source>
</evidence>
<dbReference type="InterPro" id="IPR002789">
    <property type="entry name" value="HerA_central"/>
</dbReference>
<organism evidence="2 3">
    <name type="scientific">Candidatus Ruthenibacterium merdavium</name>
    <dbReference type="NCBI Taxonomy" id="2838752"/>
    <lineage>
        <taxon>Bacteria</taxon>
        <taxon>Bacillati</taxon>
        <taxon>Bacillota</taxon>
        <taxon>Clostridia</taxon>
        <taxon>Eubacteriales</taxon>
        <taxon>Oscillospiraceae</taxon>
        <taxon>Ruthenibacterium</taxon>
    </lineage>
</organism>
<dbReference type="SUPFAM" id="SSF52540">
    <property type="entry name" value="P-loop containing nucleoside triphosphate hydrolases"/>
    <property type="match status" value="1"/>
</dbReference>
<name>A0A9D2Q4W9_9FIRM</name>
<proteinExistence type="predicted"/>
<dbReference type="Proteomes" id="UP000823918">
    <property type="component" value="Unassembled WGS sequence"/>
</dbReference>